<evidence type="ECO:0000256" key="1">
    <source>
        <dbReference type="ARBA" id="ARBA00022729"/>
    </source>
</evidence>
<dbReference type="InterPro" id="IPR013320">
    <property type="entry name" value="ConA-like_dom_sf"/>
</dbReference>
<evidence type="ECO:0000313" key="6">
    <source>
        <dbReference type="EMBL" id="ORY47790.1"/>
    </source>
</evidence>
<accession>A0A1Y2CLA3</accession>
<dbReference type="GO" id="GO:0005975">
    <property type="term" value="P:carbohydrate metabolic process"/>
    <property type="evidence" value="ECO:0007669"/>
    <property type="project" value="InterPro"/>
</dbReference>
<dbReference type="Gene3D" id="2.60.120.200">
    <property type="match status" value="1"/>
</dbReference>
<dbReference type="SUPFAM" id="SSF49899">
    <property type="entry name" value="Concanavalin A-like lectins/glucanases"/>
    <property type="match status" value="1"/>
</dbReference>
<dbReference type="PANTHER" id="PTHR10963:SF22">
    <property type="entry name" value="GLYCOSIDASE CRH2-RELATED"/>
    <property type="match status" value="1"/>
</dbReference>
<dbReference type="Proteomes" id="UP000193642">
    <property type="component" value="Unassembled WGS sequence"/>
</dbReference>
<evidence type="ECO:0000256" key="2">
    <source>
        <dbReference type="ARBA" id="ARBA00022801"/>
    </source>
</evidence>
<keyword evidence="2" id="KW-0378">Hydrolase</keyword>
<evidence type="ECO:0000256" key="4">
    <source>
        <dbReference type="SAM" id="MobiDB-lite"/>
    </source>
</evidence>
<keyword evidence="1" id="KW-0732">Signal</keyword>
<dbReference type="Pfam" id="PF00722">
    <property type="entry name" value="Glyco_hydro_16"/>
    <property type="match status" value="1"/>
</dbReference>
<proteinExistence type="predicted"/>
<dbReference type="InterPro" id="IPR000757">
    <property type="entry name" value="Beta-glucanase-like"/>
</dbReference>
<dbReference type="STRING" id="329046.A0A1Y2CLA3"/>
<keyword evidence="3" id="KW-0326">Glycosidase</keyword>
<reference evidence="6 7" key="1">
    <citation type="submission" date="2016-07" db="EMBL/GenBank/DDBJ databases">
        <title>Pervasive Adenine N6-methylation of Active Genes in Fungi.</title>
        <authorList>
            <consortium name="DOE Joint Genome Institute"/>
            <person name="Mondo S.J."/>
            <person name="Dannebaum R.O."/>
            <person name="Kuo R.C."/>
            <person name="Labutti K."/>
            <person name="Haridas S."/>
            <person name="Kuo A."/>
            <person name="Salamov A."/>
            <person name="Ahrendt S.R."/>
            <person name="Lipzen A."/>
            <person name="Sullivan W."/>
            <person name="Andreopoulos W.B."/>
            <person name="Clum A."/>
            <person name="Lindquist E."/>
            <person name="Daum C."/>
            <person name="Ramamoorthy G.K."/>
            <person name="Gryganskyi A."/>
            <person name="Culley D."/>
            <person name="Magnuson J.K."/>
            <person name="James T.Y."/>
            <person name="O'Malley M.A."/>
            <person name="Stajich J.E."/>
            <person name="Spatafora J.W."/>
            <person name="Visel A."/>
            <person name="Grigoriev I.V."/>
        </authorList>
    </citation>
    <scope>NUCLEOTIDE SEQUENCE [LARGE SCALE GENOMIC DNA]</scope>
    <source>
        <strain evidence="6 7">JEL800</strain>
    </source>
</reference>
<dbReference type="GO" id="GO:0004553">
    <property type="term" value="F:hydrolase activity, hydrolyzing O-glycosyl compounds"/>
    <property type="evidence" value="ECO:0007669"/>
    <property type="project" value="InterPro"/>
</dbReference>
<feature type="region of interest" description="Disordered" evidence="4">
    <location>
        <begin position="248"/>
        <end position="326"/>
    </location>
</feature>
<name>A0A1Y2CLA3_9FUNG</name>
<dbReference type="PANTHER" id="PTHR10963">
    <property type="entry name" value="GLYCOSYL HYDROLASE-RELATED"/>
    <property type="match status" value="1"/>
</dbReference>
<keyword evidence="6" id="KW-0430">Lectin</keyword>
<dbReference type="GO" id="GO:0016757">
    <property type="term" value="F:glycosyltransferase activity"/>
    <property type="evidence" value="ECO:0007669"/>
    <property type="project" value="TreeGrafter"/>
</dbReference>
<comment type="caution">
    <text evidence="6">The sequence shown here is derived from an EMBL/GenBank/DDBJ whole genome shotgun (WGS) entry which is preliminary data.</text>
</comment>
<keyword evidence="7" id="KW-1185">Reference proteome</keyword>
<protein>
    <submittedName>
        <fullName evidence="6">Concanavalin A-like lectin/glucanase</fullName>
    </submittedName>
</protein>
<sequence length="347" mass="36309">MTMLPPPNPNDPSAAGLGVIGTTNLNLLYGSVEAVVQQATVGGAVTYLTLINQVTKDEIDFEWIGNERNTVWTNFFYRGLREREPVTMNEVWSEQVSSGSGDNAVNAHTYRIDWTPDAITWYVDGSVVRTQQIRDTYEAANQGDGLPYDHYHYPNTPLSVNVGLWNYQGPIWANGPINWNDASVKNGVSASILSLKVSCYQGAIPQFTDPTVVPGQPDIFHNGKQTIAPPSQNGPVVTTTSAVIAPTSPIIPTTTAPSSVGTSDATSTTTTNSNATSALTNTASQSTDATTTMTASASVTSLATSTNTASTVTATGGSGAKSSTTPASSAYKAVLGLVIGVAALIAL</sequence>
<dbReference type="PROSITE" id="PS51762">
    <property type="entry name" value="GH16_2"/>
    <property type="match status" value="1"/>
</dbReference>
<organism evidence="6 7">
    <name type="scientific">Rhizoclosmatium globosum</name>
    <dbReference type="NCBI Taxonomy" id="329046"/>
    <lineage>
        <taxon>Eukaryota</taxon>
        <taxon>Fungi</taxon>
        <taxon>Fungi incertae sedis</taxon>
        <taxon>Chytridiomycota</taxon>
        <taxon>Chytridiomycota incertae sedis</taxon>
        <taxon>Chytridiomycetes</taxon>
        <taxon>Chytridiales</taxon>
        <taxon>Chytriomycetaceae</taxon>
        <taxon>Rhizoclosmatium</taxon>
    </lineage>
</organism>
<dbReference type="OrthoDB" id="2145404at2759"/>
<dbReference type="GO" id="GO:0030246">
    <property type="term" value="F:carbohydrate binding"/>
    <property type="evidence" value="ECO:0007669"/>
    <property type="project" value="UniProtKB-KW"/>
</dbReference>
<dbReference type="EMBL" id="MCGO01000013">
    <property type="protein sequence ID" value="ORY47790.1"/>
    <property type="molecule type" value="Genomic_DNA"/>
</dbReference>
<dbReference type="InterPro" id="IPR050546">
    <property type="entry name" value="Glycosyl_Hydrlase_16"/>
</dbReference>
<evidence type="ECO:0000259" key="5">
    <source>
        <dbReference type="PROSITE" id="PS51762"/>
    </source>
</evidence>
<dbReference type="GO" id="GO:0031505">
    <property type="term" value="P:fungal-type cell wall organization"/>
    <property type="evidence" value="ECO:0007669"/>
    <property type="project" value="TreeGrafter"/>
</dbReference>
<evidence type="ECO:0000313" key="7">
    <source>
        <dbReference type="Proteomes" id="UP000193642"/>
    </source>
</evidence>
<dbReference type="GO" id="GO:0009277">
    <property type="term" value="C:fungal-type cell wall"/>
    <property type="evidence" value="ECO:0007669"/>
    <property type="project" value="TreeGrafter"/>
</dbReference>
<gene>
    <name evidence="6" type="ORF">BCR33DRAFT_714859</name>
</gene>
<feature type="domain" description="GH16" evidence="5">
    <location>
        <begin position="1"/>
        <end position="188"/>
    </location>
</feature>
<dbReference type="AlphaFoldDB" id="A0A1Y2CLA3"/>
<evidence type="ECO:0000256" key="3">
    <source>
        <dbReference type="ARBA" id="ARBA00023295"/>
    </source>
</evidence>